<protein>
    <submittedName>
        <fullName evidence="4">Copper amine oxidase N-terminal domain</fullName>
    </submittedName>
</protein>
<feature type="signal peptide" evidence="2">
    <location>
        <begin position="1"/>
        <end position="28"/>
    </location>
</feature>
<feature type="domain" description="Copper amine oxidase-like N-terminal" evidence="3">
    <location>
        <begin position="114"/>
        <end position="202"/>
    </location>
</feature>
<dbReference type="InterPro" id="IPR012854">
    <property type="entry name" value="Cu_amine_oxidase-like_N"/>
</dbReference>
<dbReference type="RefSeq" id="WP_095064864.1">
    <property type="nucleotide sequence ID" value="NZ_LT906470.1"/>
</dbReference>
<feature type="compositionally biased region" description="Low complexity" evidence="1">
    <location>
        <begin position="43"/>
        <end position="80"/>
    </location>
</feature>
<keyword evidence="5" id="KW-1185">Reference proteome</keyword>
<dbReference type="SUPFAM" id="SSF55383">
    <property type="entry name" value="Copper amine oxidase, domain N"/>
    <property type="match status" value="1"/>
</dbReference>
<feature type="compositionally biased region" description="Low complexity" evidence="1">
    <location>
        <begin position="292"/>
        <end position="304"/>
    </location>
</feature>
<feature type="compositionally biased region" description="Basic and acidic residues" evidence="1">
    <location>
        <begin position="276"/>
        <end position="291"/>
    </location>
</feature>
<dbReference type="InterPro" id="IPR036582">
    <property type="entry name" value="Mao_N_sf"/>
</dbReference>
<organism evidence="4 5">
    <name type="scientific">Veillonella rodentium</name>
    <dbReference type="NCBI Taxonomy" id="248315"/>
    <lineage>
        <taxon>Bacteria</taxon>
        <taxon>Bacillati</taxon>
        <taxon>Bacillota</taxon>
        <taxon>Negativicutes</taxon>
        <taxon>Veillonellales</taxon>
        <taxon>Veillonellaceae</taxon>
        <taxon>Veillonella</taxon>
    </lineage>
</organism>
<sequence>MKLKQLILSSIALGTLAFTSGIMQPAQAAVGTEKSATTQNIESSATTQTPTPATKQNIGTPAATQAPATRQNTETPAATPAPTPTSMQNTEKSAAVTTQHRINVDDKVLEPTANKANVIYVEGQPLVALRQVSEALGYKVSWDAPTKTALIDTTVATLAVQPDSKQILRKGKLQNINLDTSESLLPAARIVDGTLYVSPQAFKLLLNDVSITKDEIYIAPQRSQSIDNPAQSGQQNGVDTFLPPEEDKVIPYEEDTSATKEKKPLVTVKRTNTKADTSKTDTAKSDTDDTKNTVNTKKTANTKTSGDQRSNGLSR</sequence>
<dbReference type="Gene3D" id="3.30.457.10">
    <property type="entry name" value="Copper amine oxidase-like, N-terminal domain"/>
    <property type="match status" value="1"/>
</dbReference>
<feature type="region of interest" description="Disordered" evidence="1">
    <location>
        <begin position="222"/>
        <end position="315"/>
    </location>
</feature>
<proteinExistence type="predicted"/>
<evidence type="ECO:0000259" key="3">
    <source>
        <dbReference type="Pfam" id="PF07833"/>
    </source>
</evidence>
<feature type="chain" id="PRO_5012173115" evidence="2">
    <location>
        <begin position="29"/>
        <end position="315"/>
    </location>
</feature>
<gene>
    <name evidence="4" type="ORF">SAMEA44547418_00147</name>
</gene>
<feature type="compositionally biased region" description="Polar residues" evidence="1">
    <location>
        <begin position="222"/>
        <end position="238"/>
    </location>
</feature>
<dbReference type="AlphaFoldDB" id="A0A239Y7Q1"/>
<evidence type="ECO:0000256" key="2">
    <source>
        <dbReference type="SAM" id="SignalP"/>
    </source>
</evidence>
<dbReference type="KEGG" id="vrm:44547418_00147"/>
<name>A0A239Y7Q1_9FIRM</name>
<dbReference type="EMBL" id="LT906470">
    <property type="protein sequence ID" value="SNV55189.1"/>
    <property type="molecule type" value="Genomic_DNA"/>
</dbReference>
<feature type="compositionally biased region" description="Polar residues" evidence="1">
    <location>
        <begin position="305"/>
        <end position="315"/>
    </location>
</feature>
<feature type="region of interest" description="Disordered" evidence="1">
    <location>
        <begin position="33"/>
        <end position="98"/>
    </location>
</feature>
<feature type="compositionally biased region" description="Basic and acidic residues" evidence="1">
    <location>
        <begin position="245"/>
        <end position="264"/>
    </location>
</feature>
<feature type="compositionally biased region" description="Polar residues" evidence="1">
    <location>
        <begin position="86"/>
        <end position="98"/>
    </location>
</feature>
<dbReference type="Proteomes" id="UP000214973">
    <property type="component" value="Chromosome 1"/>
</dbReference>
<accession>A0A239Y7Q1</accession>
<keyword evidence="2" id="KW-0732">Signal</keyword>
<evidence type="ECO:0000313" key="5">
    <source>
        <dbReference type="Proteomes" id="UP000214973"/>
    </source>
</evidence>
<dbReference type="Pfam" id="PF07833">
    <property type="entry name" value="Cu_amine_oxidN1"/>
    <property type="match status" value="1"/>
</dbReference>
<evidence type="ECO:0000313" key="4">
    <source>
        <dbReference type="EMBL" id="SNV55189.1"/>
    </source>
</evidence>
<evidence type="ECO:0000256" key="1">
    <source>
        <dbReference type="SAM" id="MobiDB-lite"/>
    </source>
</evidence>
<reference evidence="4 5" key="1">
    <citation type="submission" date="2017-06" db="EMBL/GenBank/DDBJ databases">
        <authorList>
            <consortium name="Pathogen Informatics"/>
        </authorList>
    </citation>
    <scope>NUCLEOTIDE SEQUENCE [LARGE SCALE GENOMIC DNA]</scope>
    <source>
        <strain evidence="4 5">NCTC12018</strain>
    </source>
</reference>